<dbReference type="EMBL" id="PVTR01000001">
    <property type="protein sequence ID" value="PRY90520.1"/>
    <property type="molecule type" value="Genomic_DNA"/>
</dbReference>
<keyword evidence="3" id="KW-1185">Reference proteome</keyword>
<protein>
    <submittedName>
        <fullName evidence="2">Uncharacterized protein</fullName>
    </submittedName>
</protein>
<evidence type="ECO:0000313" key="2">
    <source>
        <dbReference type="EMBL" id="PRY90520.1"/>
    </source>
</evidence>
<gene>
    <name evidence="2" type="ORF">CLW00_101181</name>
</gene>
<keyword evidence="1" id="KW-0472">Membrane</keyword>
<evidence type="ECO:0000256" key="1">
    <source>
        <dbReference type="SAM" id="Phobius"/>
    </source>
</evidence>
<evidence type="ECO:0000313" key="3">
    <source>
        <dbReference type="Proteomes" id="UP000238157"/>
    </source>
</evidence>
<sequence length="134" mass="14987">MVNNILKVEQVGKFLLRLGIVAYIWSIVILSFQWDKDRVWMAFIMIALVIIPCLLLLHFKSPKIGAIGGVGAAIFFLTSTIVILTSDIQLNAPGKLIYLHVIKDILLFLASIVLTGESLKELVREKITQPFPKV</sequence>
<keyword evidence="1" id="KW-1133">Transmembrane helix</keyword>
<accession>A0A2T0WV12</accession>
<comment type="caution">
    <text evidence="2">The sequence shown here is derived from an EMBL/GenBank/DDBJ whole genome shotgun (WGS) entry which is preliminary data.</text>
</comment>
<dbReference type="AlphaFoldDB" id="A0A2T0WV12"/>
<reference evidence="2 3" key="1">
    <citation type="submission" date="2018-03" db="EMBL/GenBank/DDBJ databases">
        <title>Genomic Encyclopedia of Archaeal and Bacterial Type Strains, Phase II (KMG-II): from individual species to whole genera.</title>
        <authorList>
            <person name="Goeker M."/>
        </authorList>
    </citation>
    <scope>NUCLEOTIDE SEQUENCE [LARGE SCALE GENOMIC DNA]</scope>
    <source>
        <strain evidence="2 3">DSM 27929</strain>
    </source>
</reference>
<proteinExistence type="predicted"/>
<feature type="transmembrane region" description="Helical" evidence="1">
    <location>
        <begin position="96"/>
        <end position="116"/>
    </location>
</feature>
<name>A0A2T0WV12_9BACT</name>
<keyword evidence="1" id="KW-0812">Transmembrane</keyword>
<feature type="transmembrane region" description="Helical" evidence="1">
    <location>
        <begin position="64"/>
        <end position="84"/>
    </location>
</feature>
<dbReference type="RefSeq" id="WP_106131761.1">
    <property type="nucleotide sequence ID" value="NZ_PVTR01000001.1"/>
</dbReference>
<dbReference type="OrthoDB" id="838918at2"/>
<dbReference type="Proteomes" id="UP000238157">
    <property type="component" value="Unassembled WGS sequence"/>
</dbReference>
<feature type="transmembrane region" description="Helical" evidence="1">
    <location>
        <begin position="14"/>
        <end position="34"/>
    </location>
</feature>
<organism evidence="2 3">
    <name type="scientific">Mongoliibacter ruber</name>
    <dbReference type="NCBI Taxonomy" id="1750599"/>
    <lineage>
        <taxon>Bacteria</taxon>
        <taxon>Pseudomonadati</taxon>
        <taxon>Bacteroidota</taxon>
        <taxon>Cytophagia</taxon>
        <taxon>Cytophagales</taxon>
        <taxon>Cyclobacteriaceae</taxon>
        <taxon>Mongoliibacter</taxon>
    </lineage>
</organism>
<feature type="transmembrane region" description="Helical" evidence="1">
    <location>
        <begin position="40"/>
        <end position="57"/>
    </location>
</feature>